<dbReference type="SUPFAM" id="SSF55729">
    <property type="entry name" value="Acyl-CoA N-acyltransferases (Nat)"/>
    <property type="match status" value="1"/>
</dbReference>
<accession>A0A9E8ZEH9</accession>
<dbReference type="KEGG" id="tsin:OXH18_25115"/>
<dbReference type="AlphaFoldDB" id="A0A9E8ZEH9"/>
<protein>
    <submittedName>
        <fullName evidence="2">GNAT family N-acetyltransferase</fullName>
    </submittedName>
</protein>
<sequence length="180" mass="20728">MQVEVTTWYLEMLDRRQLRPVSPGDYALRIEQAQIPSPEFSRFLYTSVGGDWYWCDRLAWTYRRWLNHLEQSTVQTWVAYISGTPAGYIELEAQPDGSVKIAYFGILKQFIGKRLGGHLLSVGVEKAWGMGANRVWVHTCSLDSPHALANYQARGFQVYKQETHIQDLPDRKTGPWIGAY</sequence>
<dbReference type="Gene3D" id="3.40.630.30">
    <property type="match status" value="1"/>
</dbReference>
<evidence type="ECO:0000313" key="2">
    <source>
        <dbReference type="EMBL" id="WAL60404.1"/>
    </source>
</evidence>
<dbReference type="GO" id="GO:0016747">
    <property type="term" value="F:acyltransferase activity, transferring groups other than amino-acyl groups"/>
    <property type="evidence" value="ECO:0007669"/>
    <property type="project" value="InterPro"/>
</dbReference>
<dbReference type="InterPro" id="IPR000182">
    <property type="entry name" value="GNAT_dom"/>
</dbReference>
<name>A0A9E8ZEH9_9CYAN</name>
<gene>
    <name evidence="2" type="ORF">OXH18_25115</name>
</gene>
<evidence type="ECO:0000313" key="3">
    <source>
        <dbReference type="Proteomes" id="UP001163152"/>
    </source>
</evidence>
<dbReference type="Proteomes" id="UP001163152">
    <property type="component" value="Chromosome"/>
</dbReference>
<dbReference type="Pfam" id="PF00583">
    <property type="entry name" value="Acetyltransf_1"/>
    <property type="match status" value="1"/>
</dbReference>
<dbReference type="PROSITE" id="PS51186">
    <property type="entry name" value="GNAT"/>
    <property type="match status" value="1"/>
</dbReference>
<dbReference type="CDD" id="cd04301">
    <property type="entry name" value="NAT_SF"/>
    <property type="match status" value="1"/>
</dbReference>
<dbReference type="RefSeq" id="WP_268610296.1">
    <property type="nucleotide sequence ID" value="NZ_CP113797.1"/>
</dbReference>
<reference evidence="2" key="1">
    <citation type="submission" date="2022-12" db="EMBL/GenBank/DDBJ databases">
        <title>Polyphasic identification of a Novel Hot-Spring Cyanobacterium Ocullathermofonsia sinensis gen nov. sp. nov. and Genomic Insights on its Adaptations to the Thermal Habitat.</title>
        <authorList>
            <person name="Daroch M."/>
            <person name="Tang J."/>
            <person name="Jiang Y."/>
        </authorList>
    </citation>
    <scope>NUCLEOTIDE SEQUENCE</scope>
    <source>
        <strain evidence="2">PKUAC-SCTA174</strain>
    </source>
</reference>
<feature type="domain" description="N-acetyltransferase" evidence="1">
    <location>
        <begin position="16"/>
        <end position="175"/>
    </location>
</feature>
<proteinExistence type="predicted"/>
<keyword evidence="3" id="KW-1185">Reference proteome</keyword>
<dbReference type="EMBL" id="CP113797">
    <property type="protein sequence ID" value="WAL60404.1"/>
    <property type="molecule type" value="Genomic_DNA"/>
</dbReference>
<evidence type="ECO:0000259" key="1">
    <source>
        <dbReference type="PROSITE" id="PS51186"/>
    </source>
</evidence>
<organism evidence="2 3">
    <name type="scientific">Thermocoleostomius sinensis A174</name>
    <dbReference type="NCBI Taxonomy" id="2016057"/>
    <lineage>
        <taxon>Bacteria</taxon>
        <taxon>Bacillati</taxon>
        <taxon>Cyanobacteriota</taxon>
        <taxon>Cyanophyceae</taxon>
        <taxon>Oculatellales</taxon>
        <taxon>Oculatellaceae</taxon>
        <taxon>Thermocoleostomius</taxon>
    </lineage>
</organism>
<dbReference type="InterPro" id="IPR016181">
    <property type="entry name" value="Acyl_CoA_acyltransferase"/>
</dbReference>